<evidence type="ECO:0008006" key="2">
    <source>
        <dbReference type="Google" id="ProtNLM"/>
    </source>
</evidence>
<organism evidence="1">
    <name type="scientific">uncultured Caudovirales phage</name>
    <dbReference type="NCBI Taxonomy" id="2100421"/>
    <lineage>
        <taxon>Viruses</taxon>
        <taxon>Duplodnaviria</taxon>
        <taxon>Heunggongvirae</taxon>
        <taxon>Uroviricota</taxon>
        <taxon>Caudoviricetes</taxon>
        <taxon>Peduoviridae</taxon>
        <taxon>Maltschvirus</taxon>
        <taxon>Maltschvirus maltsch</taxon>
    </lineage>
</organism>
<gene>
    <name evidence="1" type="ORF">UFOVP510_63</name>
</gene>
<protein>
    <recommendedName>
        <fullName evidence="2">Transglycosylase SLT domain-containing protein</fullName>
    </recommendedName>
</protein>
<reference evidence="1" key="1">
    <citation type="submission" date="2020-04" db="EMBL/GenBank/DDBJ databases">
        <authorList>
            <person name="Chiriac C."/>
            <person name="Salcher M."/>
            <person name="Ghai R."/>
            <person name="Kavagutti S V."/>
        </authorList>
    </citation>
    <scope>NUCLEOTIDE SEQUENCE</scope>
</reference>
<evidence type="ECO:0000313" key="1">
    <source>
        <dbReference type="EMBL" id="CAB4147966.1"/>
    </source>
</evidence>
<accession>A0A6J5MSF8</accession>
<dbReference type="EMBL" id="LR796493">
    <property type="protein sequence ID" value="CAB4147966.1"/>
    <property type="molecule type" value="Genomic_DNA"/>
</dbReference>
<dbReference type="Gene3D" id="1.10.530.10">
    <property type="match status" value="1"/>
</dbReference>
<sequence>MIKHLIVCLVIQAISHIDLFAEIPDRIVDAVGFAESRNTPGSIGDNGSALSAFQIWRSAWDDANTYRIEQGLRPISRSRWADHSLSREICRSYLALIESRLIKAGVKPSPARLYLCYTMGYAGAKKIGFDFTKASAVKRKGMARFLSQLSHP</sequence>
<proteinExistence type="predicted"/>
<name>A0A6J5MSF8_9CAUD</name>